<gene>
    <name evidence="1" type="ORF">CN958_23835</name>
</gene>
<protein>
    <submittedName>
        <fullName evidence="1">Uncharacterized protein</fullName>
    </submittedName>
</protein>
<evidence type="ECO:0000313" key="1">
    <source>
        <dbReference type="EMBL" id="PGM89604.1"/>
    </source>
</evidence>
<reference evidence="1 2" key="1">
    <citation type="submission" date="2017-09" db="EMBL/GenBank/DDBJ databases">
        <title>Large-scale bioinformatics analysis of Bacillus genomes uncovers conserved roles of natural products in bacterial physiology.</title>
        <authorList>
            <consortium name="Agbiome Team Llc"/>
            <person name="Bleich R.M."/>
            <person name="Grubbs K.J."/>
            <person name="Santa Maria K.C."/>
            <person name="Allen S.E."/>
            <person name="Farag S."/>
            <person name="Shank E.A."/>
            <person name="Bowers A."/>
        </authorList>
    </citation>
    <scope>NUCLEOTIDE SEQUENCE [LARGE SCALE GENOMIC DNA]</scope>
    <source>
        <strain evidence="1 2">AFS053130</strain>
    </source>
</reference>
<dbReference type="EMBL" id="NUHO01000108">
    <property type="protein sequence ID" value="PGM89604.1"/>
    <property type="molecule type" value="Genomic_DNA"/>
</dbReference>
<dbReference type="AlphaFoldDB" id="A0A2B9DP64"/>
<accession>A0A2B9DP64</accession>
<comment type="caution">
    <text evidence="1">The sequence shown here is derived from an EMBL/GenBank/DDBJ whole genome shotgun (WGS) entry which is preliminary data.</text>
</comment>
<proteinExistence type="predicted"/>
<organism evidence="1 2">
    <name type="scientific">Bacillus cereus</name>
    <dbReference type="NCBI Taxonomy" id="1396"/>
    <lineage>
        <taxon>Bacteria</taxon>
        <taxon>Bacillati</taxon>
        <taxon>Bacillota</taxon>
        <taxon>Bacilli</taxon>
        <taxon>Bacillales</taxon>
        <taxon>Bacillaceae</taxon>
        <taxon>Bacillus</taxon>
        <taxon>Bacillus cereus group</taxon>
    </lineage>
</organism>
<dbReference type="Proteomes" id="UP000222054">
    <property type="component" value="Unassembled WGS sequence"/>
</dbReference>
<sequence length="64" mass="7307">MDTILVSVFIIRRIVTIFDASCLVKNRGTGKENDSDSWVPVLIRKIEKGLRKSHCIQKDFCAKL</sequence>
<evidence type="ECO:0000313" key="2">
    <source>
        <dbReference type="Proteomes" id="UP000222054"/>
    </source>
</evidence>
<name>A0A2B9DP64_BACCE</name>